<dbReference type="Proteomes" id="UP000006906">
    <property type="component" value="Chromosome 12"/>
</dbReference>
<dbReference type="EMBL" id="CM008973">
    <property type="protein sequence ID" value="PNW75035.1"/>
    <property type="molecule type" value="Genomic_DNA"/>
</dbReference>
<dbReference type="RefSeq" id="XP_042918310.1">
    <property type="nucleotide sequence ID" value="XM_043068057.1"/>
</dbReference>
<gene>
    <name evidence="1" type="ORF">CHLRE_12g499352v5</name>
</gene>
<sequence length="54" mass="6090">MRARQPRCLASLWCIFTLEAPYYEQLHHPAISFIVSFNVAAPTHAALLLSVFTS</sequence>
<proteinExistence type="predicted"/>
<protein>
    <submittedName>
        <fullName evidence="1">Uncharacterized protein</fullName>
    </submittedName>
</protein>
<evidence type="ECO:0000313" key="2">
    <source>
        <dbReference type="Proteomes" id="UP000006906"/>
    </source>
</evidence>
<keyword evidence="2" id="KW-1185">Reference proteome</keyword>
<dbReference type="KEGG" id="cre:CHLRE_12g499352v5"/>
<accession>A0A2K3D3C1</accession>
<reference evidence="1 2" key="1">
    <citation type="journal article" date="2007" name="Science">
        <title>The Chlamydomonas genome reveals the evolution of key animal and plant functions.</title>
        <authorList>
            <person name="Merchant S.S."/>
            <person name="Prochnik S.E."/>
            <person name="Vallon O."/>
            <person name="Harris E.H."/>
            <person name="Karpowicz S.J."/>
            <person name="Witman G.B."/>
            <person name="Terry A."/>
            <person name="Salamov A."/>
            <person name="Fritz-Laylin L.K."/>
            <person name="Marechal-Drouard L."/>
            <person name="Marshall W.F."/>
            <person name="Qu L.H."/>
            <person name="Nelson D.R."/>
            <person name="Sanderfoot A.A."/>
            <person name="Spalding M.H."/>
            <person name="Kapitonov V.V."/>
            <person name="Ren Q."/>
            <person name="Ferris P."/>
            <person name="Lindquist E."/>
            <person name="Shapiro H."/>
            <person name="Lucas S.M."/>
            <person name="Grimwood J."/>
            <person name="Schmutz J."/>
            <person name="Cardol P."/>
            <person name="Cerutti H."/>
            <person name="Chanfreau G."/>
            <person name="Chen C.L."/>
            <person name="Cognat V."/>
            <person name="Croft M.T."/>
            <person name="Dent R."/>
            <person name="Dutcher S."/>
            <person name="Fernandez E."/>
            <person name="Fukuzawa H."/>
            <person name="Gonzalez-Ballester D."/>
            <person name="Gonzalez-Halphen D."/>
            <person name="Hallmann A."/>
            <person name="Hanikenne M."/>
            <person name="Hippler M."/>
            <person name="Inwood W."/>
            <person name="Jabbari K."/>
            <person name="Kalanon M."/>
            <person name="Kuras R."/>
            <person name="Lefebvre P.A."/>
            <person name="Lemaire S.D."/>
            <person name="Lobanov A.V."/>
            <person name="Lohr M."/>
            <person name="Manuell A."/>
            <person name="Meier I."/>
            <person name="Mets L."/>
            <person name="Mittag M."/>
            <person name="Mittelmeier T."/>
            <person name="Moroney J.V."/>
            <person name="Moseley J."/>
            <person name="Napoli C."/>
            <person name="Nedelcu A.M."/>
            <person name="Niyogi K."/>
            <person name="Novoselov S.V."/>
            <person name="Paulsen I.T."/>
            <person name="Pazour G."/>
            <person name="Purton S."/>
            <person name="Ral J.P."/>
            <person name="Riano-Pachon D.M."/>
            <person name="Riekhof W."/>
            <person name="Rymarquis L."/>
            <person name="Schroda M."/>
            <person name="Stern D."/>
            <person name="Umen J."/>
            <person name="Willows R."/>
            <person name="Wilson N."/>
            <person name="Zimmer S.L."/>
            <person name="Allmer J."/>
            <person name="Balk J."/>
            <person name="Bisova K."/>
            <person name="Chen C.J."/>
            <person name="Elias M."/>
            <person name="Gendler K."/>
            <person name="Hauser C."/>
            <person name="Lamb M.R."/>
            <person name="Ledford H."/>
            <person name="Long J.C."/>
            <person name="Minagawa J."/>
            <person name="Page M.D."/>
            <person name="Pan J."/>
            <person name="Pootakham W."/>
            <person name="Roje S."/>
            <person name="Rose A."/>
            <person name="Stahlberg E."/>
            <person name="Terauchi A.M."/>
            <person name="Yang P."/>
            <person name="Ball S."/>
            <person name="Bowler C."/>
            <person name="Dieckmann C.L."/>
            <person name="Gladyshev V.N."/>
            <person name="Green P."/>
            <person name="Jorgensen R."/>
            <person name="Mayfield S."/>
            <person name="Mueller-Roeber B."/>
            <person name="Rajamani S."/>
            <person name="Sayre R.T."/>
            <person name="Brokstein P."/>
            <person name="Dubchak I."/>
            <person name="Goodstein D."/>
            <person name="Hornick L."/>
            <person name="Huang Y.W."/>
            <person name="Jhaveri J."/>
            <person name="Luo Y."/>
            <person name="Martinez D."/>
            <person name="Ngau W.C."/>
            <person name="Otillar B."/>
            <person name="Poliakov A."/>
            <person name="Porter A."/>
            <person name="Szajkowski L."/>
            <person name="Werner G."/>
            <person name="Zhou K."/>
            <person name="Grigoriev I.V."/>
            <person name="Rokhsar D.S."/>
            <person name="Grossman A.R."/>
        </authorList>
    </citation>
    <scope>NUCLEOTIDE SEQUENCE [LARGE SCALE GENOMIC DNA]</scope>
    <source>
        <strain evidence="2">CC-503</strain>
    </source>
</reference>
<organism evidence="1 2">
    <name type="scientific">Chlamydomonas reinhardtii</name>
    <name type="common">Chlamydomonas smithii</name>
    <dbReference type="NCBI Taxonomy" id="3055"/>
    <lineage>
        <taxon>Eukaryota</taxon>
        <taxon>Viridiplantae</taxon>
        <taxon>Chlorophyta</taxon>
        <taxon>core chlorophytes</taxon>
        <taxon>Chlorophyceae</taxon>
        <taxon>CS clade</taxon>
        <taxon>Chlamydomonadales</taxon>
        <taxon>Chlamydomonadaceae</taxon>
        <taxon>Chlamydomonas</taxon>
    </lineage>
</organism>
<evidence type="ECO:0000313" key="1">
    <source>
        <dbReference type="EMBL" id="PNW75035.1"/>
    </source>
</evidence>
<dbReference type="AlphaFoldDB" id="A0A2K3D3C1"/>
<dbReference type="Gramene" id="PNW75035">
    <property type="protein sequence ID" value="PNW75035"/>
    <property type="gene ID" value="CHLRE_12g499352v5"/>
</dbReference>
<dbReference type="InParanoid" id="A0A2K3D3C1"/>
<dbReference type="GeneID" id="66055468"/>
<name>A0A2K3D3C1_CHLRE</name>